<feature type="signal peptide" evidence="1">
    <location>
        <begin position="1"/>
        <end position="23"/>
    </location>
</feature>
<dbReference type="EMBL" id="WHJH01000014">
    <property type="protein sequence ID" value="NHZ90147.1"/>
    <property type="molecule type" value="Genomic_DNA"/>
</dbReference>
<feature type="chain" id="PRO_5046914839" evidence="1">
    <location>
        <begin position="24"/>
        <end position="365"/>
    </location>
</feature>
<keyword evidence="1" id="KW-0732">Signal</keyword>
<dbReference type="InterPro" id="IPR013424">
    <property type="entry name" value="Ice-binding_C"/>
</dbReference>
<dbReference type="RefSeq" id="WP_166875949.1">
    <property type="nucleotide sequence ID" value="NZ_WHJH01000014.1"/>
</dbReference>
<evidence type="ECO:0000313" key="4">
    <source>
        <dbReference type="Proteomes" id="UP000609726"/>
    </source>
</evidence>
<dbReference type="Pfam" id="PF07589">
    <property type="entry name" value="PEP-CTERM"/>
    <property type="match status" value="1"/>
</dbReference>
<comment type="caution">
    <text evidence="3">The sequence shown here is derived from an EMBL/GenBank/DDBJ whole genome shotgun (WGS) entry which is preliminary data.</text>
</comment>
<reference evidence="3 4" key="1">
    <citation type="submission" date="2019-10" db="EMBL/GenBank/DDBJ databases">
        <title>Taxonomy of Antarctic Massilia spp.: description of Massilia rubra sp. nov., Massilia aquatica sp. nov., Massilia mucilaginosa sp. nov., Massilia frigida sp. nov. isolated from streams, lakes and regoliths.</title>
        <authorList>
            <person name="Holochova P."/>
            <person name="Sedlacek I."/>
            <person name="Kralova S."/>
            <person name="Maslanova I."/>
            <person name="Busse H.-J."/>
            <person name="Stankova E."/>
            <person name="Vrbovska V."/>
            <person name="Kovarovic V."/>
            <person name="Bartak M."/>
            <person name="Svec P."/>
            <person name="Pantucek R."/>
        </authorList>
    </citation>
    <scope>NUCLEOTIDE SEQUENCE [LARGE SCALE GENOMIC DNA]</scope>
    <source>
        <strain evidence="3 4">CCM 8733</strain>
    </source>
</reference>
<accession>A0ABX0NUD3</accession>
<dbReference type="InterPro" id="IPR014262">
    <property type="entry name" value="HAF_rpt"/>
</dbReference>
<evidence type="ECO:0000259" key="2">
    <source>
        <dbReference type="Pfam" id="PF07589"/>
    </source>
</evidence>
<proteinExistence type="predicted"/>
<evidence type="ECO:0000256" key="1">
    <source>
        <dbReference type="SAM" id="SignalP"/>
    </source>
</evidence>
<dbReference type="NCBIfam" id="TIGR02913">
    <property type="entry name" value="HAF_rpt"/>
    <property type="match status" value="6"/>
</dbReference>
<name>A0ABX0NUD3_9BURK</name>
<feature type="domain" description="Ice-binding protein C-terminal" evidence="2">
    <location>
        <begin position="334"/>
        <end position="357"/>
    </location>
</feature>
<protein>
    <submittedName>
        <fullName evidence="3">PEP-CTERM sorting domain-containing protein</fullName>
    </submittedName>
</protein>
<organism evidence="3 4">
    <name type="scientific">Massilia mucilaginosa</name>
    <dbReference type="NCBI Taxonomy" id="2609282"/>
    <lineage>
        <taxon>Bacteria</taxon>
        <taxon>Pseudomonadati</taxon>
        <taxon>Pseudomonadota</taxon>
        <taxon>Betaproteobacteria</taxon>
        <taxon>Burkholderiales</taxon>
        <taxon>Oxalobacteraceae</taxon>
        <taxon>Telluria group</taxon>
        <taxon>Massilia</taxon>
    </lineage>
</organism>
<gene>
    <name evidence="3" type="ORF">F2P45_14135</name>
</gene>
<sequence>MRPFCSLMWSLTVAASLAAPAVAAPAPVPTVIYSVTELPGFMPAAINNAGQIAGVRDDHAWLWSPGGGIDLGTLGGASSAASALNSAGEVTGYSTTAGGQTHAFKYANGSMSDLGTLAGGDYSSGTGINDAGQVVGNFNAPGTGYGAFLYSGGTMKNIGTLGGDFAAAAGINNAGQVVGTSIVQQNGPYPVSAFLHQNGVMSKLPGWSDDSSGAAAINQKGQVTGFGWDGGEKAFLYTDGSMRKLGSLNGLLSWGTAINNLGHVVGHLGEPPNPSMFGFVYADGVMRDLNTLIDPAPGWVVQDAVGINDAGQIAAWGCRGDECGGLLLQLASHVPEPQAMAMLLAGLALLGLAWRRRLSAACRCA</sequence>
<dbReference type="Proteomes" id="UP000609726">
    <property type="component" value="Unassembled WGS sequence"/>
</dbReference>
<evidence type="ECO:0000313" key="3">
    <source>
        <dbReference type="EMBL" id="NHZ90147.1"/>
    </source>
</evidence>
<keyword evidence="4" id="KW-1185">Reference proteome</keyword>